<evidence type="ECO:0000256" key="1">
    <source>
        <dbReference type="ARBA" id="ARBA00001933"/>
    </source>
</evidence>
<organism evidence="7 8">
    <name type="scientific">Coemansia spiralis</name>
    <dbReference type="NCBI Taxonomy" id="417178"/>
    <lineage>
        <taxon>Eukaryota</taxon>
        <taxon>Fungi</taxon>
        <taxon>Fungi incertae sedis</taxon>
        <taxon>Zoopagomycota</taxon>
        <taxon>Kickxellomycotina</taxon>
        <taxon>Kickxellomycetes</taxon>
        <taxon>Kickxellales</taxon>
        <taxon>Kickxellaceae</taxon>
        <taxon>Coemansia</taxon>
    </lineage>
</organism>
<feature type="domain" description="Aminotransferase class I/classII large" evidence="6">
    <location>
        <begin position="108"/>
        <end position="472"/>
    </location>
</feature>
<dbReference type="InterPro" id="IPR050859">
    <property type="entry name" value="Class-I_PLP-dep_aminotransf"/>
</dbReference>
<dbReference type="AlphaFoldDB" id="A0A9W8KZ90"/>
<evidence type="ECO:0000256" key="4">
    <source>
        <dbReference type="ARBA" id="ARBA00022679"/>
    </source>
</evidence>
<reference evidence="7" key="1">
    <citation type="submission" date="2022-07" db="EMBL/GenBank/DDBJ databases">
        <title>Phylogenomic reconstructions and comparative analyses of Kickxellomycotina fungi.</title>
        <authorList>
            <person name="Reynolds N.K."/>
            <person name="Stajich J.E."/>
            <person name="Barry K."/>
            <person name="Grigoriev I.V."/>
            <person name="Crous P."/>
            <person name="Smith M.E."/>
        </authorList>
    </citation>
    <scope>NUCLEOTIDE SEQUENCE</scope>
    <source>
        <strain evidence="7">NRRL 3115</strain>
    </source>
</reference>
<dbReference type="SUPFAM" id="SSF53383">
    <property type="entry name" value="PLP-dependent transferases"/>
    <property type="match status" value="1"/>
</dbReference>
<keyword evidence="3" id="KW-0032">Aminotransferase</keyword>
<dbReference type="InterPro" id="IPR015421">
    <property type="entry name" value="PyrdxlP-dep_Trfase_major"/>
</dbReference>
<dbReference type="InterPro" id="IPR004839">
    <property type="entry name" value="Aminotransferase_I/II_large"/>
</dbReference>
<comment type="similarity">
    <text evidence="2">Belongs to the class-I pyridoxal-phosphate-dependent aminotransferase family.</text>
</comment>
<evidence type="ECO:0000313" key="7">
    <source>
        <dbReference type="EMBL" id="KAJ2679248.1"/>
    </source>
</evidence>
<dbReference type="GO" id="GO:0030170">
    <property type="term" value="F:pyridoxal phosphate binding"/>
    <property type="evidence" value="ECO:0007669"/>
    <property type="project" value="InterPro"/>
</dbReference>
<accession>A0A9W8KZ90</accession>
<comment type="caution">
    <text evidence="7">The sequence shown here is derived from an EMBL/GenBank/DDBJ whole genome shotgun (WGS) entry which is preliminary data.</text>
</comment>
<dbReference type="EMBL" id="JANBTW010000013">
    <property type="protein sequence ID" value="KAJ2679248.1"/>
    <property type="molecule type" value="Genomic_DNA"/>
</dbReference>
<protein>
    <recommendedName>
        <fullName evidence="6">Aminotransferase class I/classII large domain-containing protein</fullName>
    </recommendedName>
</protein>
<gene>
    <name evidence="7" type="ORF">GGI25_001604</name>
</gene>
<keyword evidence="4" id="KW-0808">Transferase</keyword>
<dbReference type="PANTHER" id="PTHR42790">
    <property type="entry name" value="AMINOTRANSFERASE"/>
    <property type="match status" value="1"/>
</dbReference>
<name>A0A9W8KZ90_9FUNG</name>
<dbReference type="Gene3D" id="3.40.640.10">
    <property type="entry name" value="Type I PLP-dependent aspartate aminotransferase-like (Major domain)"/>
    <property type="match status" value="1"/>
</dbReference>
<evidence type="ECO:0000256" key="2">
    <source>
        <dbReference type="ARBA" id="ARBA00007441"/>
    </source>
</evidence>
<dbReference type="OrthoDB" id="691673at2759"/>
<dbReference type="GO" id="GO:1901605">
    <property type="term" value="P:alpha-amino acid metabolic process"/>
    <property type="evidence" value="ECO:0007669"/>
    <property type="project" value="TreeGrafter"/>
</dbReference>
<comment type="cofactor">
    <cofactor evidence="1">
        <name>pyridoxal 5'-phosphate</name>
        <dbReference type="ChEBI" id="CHEBI:597326"/>
    </cofactor>
</comment>
<keyword evidence="5" id="KW-0663">Pyridoxal phosphate</keyword>
<evidence type="ECO:0000313" key="8">
    <source>
        <dbReference type="Proteomes" id="UP001151518"/>
    </source>
</evidence>
<evidence type="ECO:0000256" key="3">
    <source>
        <dbReference type="ARBA" id="ARBA00022576"/>
    </source>
</evidence>
<evidence type="ECO:0000256" key="5">
    <source>
        <dbReference type="ARBA" id="ARBA00022898"/>
    </source>
</evidence>
<sequence length="519" mass="56324">MAPNMASTVIPSTGDSLPTAKDLSAIFVPAMRAHKKSAFKSVMGDPTSAMINMAGGVPHPDTFPILQLQAKVKPLGSGNEGKRPRDTIVLNKSQRCQSTESLDELLQYGAGCGVESYCNFLQKYTQLVHRPKYSDWGVISSCGNTDAIGKAVSLFCEAGDSILVEKWTFPGALGSFAAAKVLPVPVDMDGEGMDPDSLDRICTSWGEAHPLRALYLVPTGQNPTGATMSFERRQKIYSVARKHNLAIIEDDPYYFLQLAPYSIGESSSINKVMMAELDVQQADALVPSLLSLDVDGRVIRLDSFSKVLAPNLRCGWITAPTYILDKLQILNESTILQPSGLTQGVISKLLNDTWGIDGWNRHLCELRAVYTYRRNMFVCMVDRYLSGLVEYVVPSAGMFLWMKINLGSEGSTNSSAMPQLLENMKKCGVMMAPGMPFCCDTSSNSATSPEHYLRAAFALVDVNMFEPALKRLAQAIIAIHGIQPSTVQDSTCAISKQHTKNGNVASSLSGKVVADSIIA</sequence>
<dbReference type="InterPro" id="IPR015424">
    <property type="entry name" value="PyrdxlP-dep_Trfase"/>
</dbReference>
<dbReference type="Pfam" id="PF00155">
    <property type="entry name" value="Aminotran_1_2"/>
    <property type="match status" value="1"/>
</dbReference>
<proteinExistence type="inferred from homology"/>
<dbReference type="GO" id="GO:0008483">
    <property type="term" value="F:transaminase activity"/>
    <property type="evidence" value="ECO:0007669"/>
    <property type="project" value="UniProtKB-KW"/>
</dbReference>
<dbReference type="Proteomes" id="UP001151518">
    <property type="component" value="Unassembled WGS sequence"/>
</dbReference>
<dbReference type="CDD" id="cd00609">
    <property type="entry name" value="AAT_like"/>
    <property type="match status" value="1"/>
</dbReference>
<evidence type="ECO:0000259" key="6">
    <source>
        <dbReference type="Pfam" id="PF00155"/>
    </source>
</evidence>
<dbReference type="PANTHER" id="PTHR42790:SF19">
    <property type="entry name" value="KYNURENINE_ALPHA-AMINOADIPATE AMINOTRANSFERASE, MITOCHONDRIAL"/>
    <property type="match status" value="1"/>
</dbReference>